<feature type="region of interest" description="Disordered" evidence="1">
    <location>
        <begin position="135"/>
        <end position="175"/>
    </location>
</feature>
<evidence type="ECO:0000256" key="1">
    <source>
        <dbReference type="SAM" id="MobiDB-lite"/>
    </source>
</evidence>
<feature type="compositionally biased region" description="Basic and acidic residues" evidence="1">
    <location>
        <begin position="138"/>
        <end position="150"/>
    </location>
</feature>
<protein>
    <submittedName>
        <fullName evidence="2">Uncharacterized protein</fullName>
    </submittedName>
</protein>
<evidence type="ECO:0000313" key="2">
    <source>
        <dbReference type="EMBL" id="RRT86089.1"/>
    </source>
</evidence>
<name>A0A427BC80_ENSVE</name>
<dbReference type="AlphaFoldDB" id="A0A427BC80"/>
<dbReference type="Proteomes" id="UP000287651">
    <property type="component" value="Unassembled WGS sequence"/>
</dbReference>
<accession>A0A427BC80</accession>
<reference evidence="2 3" key="1">
    <citation type="journal article" date="2014" name="Agronomy (Basel)">
        <title>A Draft Genome Sequence for Ensete ventricosum, the Drought-Tolerant Tree Against Hunger.</title>
        <authorList>
            <person name="Harrison J."/>
            <person name="Moore K.A."/>
            <person name="Paszkiewicz K."/>
            <person name="Jones T."/>
            <person name="Grant M."/>
            <person name="Ambacheew D."/>
            <person name="Muzemil S."/>
            <person name="Studholme D.J."/>
        </authorList>
    </citation>
    <scope>NUCLEOTIDE SEQUENCE [LARGE SCALE GENOMIC DNA]</scope>
</reference>
<dbReference type="EMBL" id="AMZH03000015">
    <property type="protein sequence ID" value="RRT86089.1"/>
    <property type="molecule type" value="Genomic_DNA"/>
</dbReference>
<sequence>MANSRASCVRHVISEGCVVCCCAWLRVYAVLLHLLGVSSLVRLVYSLGGIIACTDLGSRNIPCESCCVPFISVAARFGEGLLSFLLPSRFSARIFGPSVIVSRASTCYMPQDPSSAHTILVAMVLASSSMPWKQGQLRPDHIDRTRESKSRSKNVAGAEREEGFGREVALPRDRSERGRRERWAGEVGDRFLESRLQNCNILRIGVAITVRFDRL</sequence>
<comment type="caution">
    <text evidence="2">The sequence shown here is derived from an EMBL/GenBank/DDBJ whole genome shotgun (WGS) entry which is preliminary data.</text>
</comment>
<evidence type="ECO:0000313" key="3">
    <source>
        <dbReference type="Proteomes" id="UP000287651"/>
    </source>
</evidence>
<gene>
    <name evidence="2" type="ORF">B296_00000199</name>
</gene>
<feature type="compositionally biased region" description="Basic and acidic residues" evidence="1">
    <location>
        <begin position="158"/>
        <end position="175"/>
    </location>
</feature>
<organism evidence="2 3">
    <name type="scientific">Ensete ventricosum</name>
    <name type="common">Abyssinian banana</name>
    <name type="synonym">Musa ensete</name>
    <dbReference type="NCBI Taxonomy" id="4639"/>
    <lineage>
        <taxon>Eukaryota</taxon>
        <taxon>Viridiplantae</taxon>
        <taxon>Streptophyta</taxon>
        <taxon>Embryophyta</taxon>
        <taxon>Tracheophyta</taxon>
        <taxon>Spermatophyta</taxon>
        <taxon>Magnoliopsida</taxon>
        <taxon>Liliopsida</taxon>
        <taxon>Zingiberales</taxon>
        <taxon>Musaceae</taxon>
        <taxon>Ensete</taxon>
    </lineage>
</organism>
<proteinExistence type="predicted"/>